<evidence type="ECO:0000313" key="4">
    <source>
        <dbReference type="Proteomes" id="UP000177625"/>
    </source>
</evidence>
<dbReference type="Gene3D" id="3.90.226.10">
    <property type="entry name" value="2-enoyl-CoA Hydratase, Chain A, domain 1"/>
    <property type="match status" value="1"/>
</dbReference>
<dbReference type="SUPFAM" id="SSF52096">
    <property type="entry name" value="ClpP/crotonase"/>
    <property type="match status" value="1"/>
</dbReference>
<evidence type="ECO:0000256" key="1">
    <source>
        <dbReference type="ARBA" id="ARBA00005254"/>
    </source>
</evidence>
<dbReference type="PANTHER" id="PTHR11941:SF68">
    <property type="entry name" value="CARNITINYL-COA DEHYDRATASE"/>
    <property type="match status" value="1"/>
</dbReference>
<dbReference type="PROSITE" id="PS00166">
    <property type="entry name" value="ENOYL_COA_HYDRATASE"/>
    <property type="match status" value="1"/>
</dbReference>
<dbReference type="GO" id="GO:0003824">
    <property type="term" value="F:catalytic activity"/>
    <property type="evidence" value="ECO:0007669"/>
    <property type="project" value="InterPro"/>
</dbReference>
<evidence type="ECO:0000313" key="3">
    <source>
        <dbReference type="EMBL" id="CZT51601.1"/>
    </source>
</evidence>
<accession>A0A1E1MR82</accession>
<protein>
    <submittedName>
        <fullName evidence="3">Related to enoyl-CoA hydratase</fullName>
    </submittedName>
</protein>
<dbReference type="AlphaFoldDB" id="A0A1E1MR82"/>
<dbReference type="GO" id="GO:0005739">
    <property type="term" value="C:mitochondrion"/>
    <property type="evidence" value="ECO:0007669"/>
    <property type="project" value="TreeGrafter"/>
</dbReference>
<dbReference type="EMBL" id="FJVC01000495">
    <property type="protein sequence ID" value="CZT51601.1"/>
    <property type="molecule type" value="Genomic_DNA"/>
</dbReference>
<proteinExistence type="inferred from homology"/>
<dbReference type="PANTHER" id="PTHR11941">
    <property type="entry name" value="ENOYL-COA HYDRATASE-RELATED"/>
    <property type="match status" value="1"/>
</dbReference>
<dbReference type="InterPro" id="IPR018376">
    <property type="entry name" value="Enoyl-CoA_hyd/isom_CS"/>
</dbReference>
<dbReference type="InterPro" id="IPR029045">
    <property type="entry name" value="ClpP/crotonase-like_dom_sf"/>
</dbReference>
<dbReference type="InterPro" id="IPR001753">
    <property type="entry name" value="Enoyl-CoA_hydra/iso"/>
</dbReference>
<comment type="similarity">
    <text evidence="1 2">Belongs to the enoyl-CoA hydratase/isomerase family.</text>
</comment>
<reference evidence="4" key="1">
    <citation type="submission" date="2016-03" db="EMBL/GenBank/DDBJ databases">
        <authorList>
            <person name="Guldener U."/>
        </authorList>
    </citation>
    <scope>NUCLEOTIDE SEQUENCE [LARGE SCALE GENOMIC DNA]</scope>
</reference>
<sequence length="297" mass="31528">MASDLKTQAPTSAFFLVSYPAPHILLITINRPKARNSLHYQAQWEADAILNWFDGEPSLPQYLPNIENTCGEICAKEDTGVAIITGTGPAFCAGQDLIEQAKIRASPPPPALRRHPPSGFAGISRRSGKKPIIAAVNGFALGGGFEICLNCDIVIASPTASFGLPEVTVGLYAGAGGLPRVVHTAGLQIASEIALTGRRLTPQEALSYRLINSISSAPEELIPDAVKVASRIASLSPDAVIITRAGLREAWETGSVEGAVRRTSERFDRALGEGENIRIGTEAFAGKKKPVWVPSKI</sequence>
<dbReference type="GO" id="GO:0006635">
    <property type="term" value="P:fatty acid beta-oxidation"/>
    <property type="evidence" value="ECO:0007669"/>
    <property type="project" value="TreeGrafter"/>
</dbReference>
<keyword evidence="4" id="KW-1185">Reference proteome</keyword>
<gene>
    <name evidence="3" type="ORF">RSE6_12764</name>
</gene>
<organism evidence="3 4">
    <name type="scientific">Rhynchosporium secalis</name>
    <name type="common">Barley scald fungus</name>
    <dbReference type="NCBI Taxonomy" id="38038"/>
    <lineage>
        <taxon>Eukaryota</taxon>
        <taxon>Fungi</taxon>
        <taxon>Dikarya</taxon>
        <taxon>Ascomycota</taxon>
        <taxon>Pezizomycotina</taxon>
        <taxon>Leotiomycetes</taxon>
        <taxon>Helotiales</taxon>
        <taxon>Ploettnerulaceae</taxon>
        <taxon>Rhynchosporium</taxon>
    </lineage>
</organism>
<dbReference type="Proteomes" id="UP000177625">
    <property type="component" value="Unassembled WGS sequence"/>
</dbReference>
<evidence type="ECO:0000256" key="2">
    <source>
        <dbReference type="RuleBase" id="RU003707"/>
    </source>
</evidence>
<dbReference type="Pfam" id="PF00378">
    <property type="entry name" value="ECH_1"/>
    <property type="match status" value="1"/>
</dbReference>
<name>A0A1E1MR82_RHYSE</name>
<dbReference type="CDD" id="cd06558">
    <property type="entry name" value="crotonase-like"/>
    <property type="match status" value="1"/>
</dbReference>